<sequence>MDESVRKGLLAAGVLLLLYNGAVFLQRERGERSYHGIIEEMQISNSCIQSTHDLLERYRDCGIIESDNDQIAIQEYAIQEDMNVWAHHEVAKEQRKAVNWMIIGVGLISVWYYSRPEED</sequence>
<proteinExistence type="predicted"/>
<protein>
    <submittedName>
        <fullName evidence="1">Uncharacterized protein</fullName>
    </submittedName>
</protein>
<evidence type="ECO:0000313" key="1">
    <source>
        <dbReference type="EMBL" id="ABZ07553.1"/>
    </source>
</evidence>
<name>B3T4P4_9ZZZZ</name>
<accession>B3T4P4</accession>
<dbReference type="EMBL" id="EU016603">
    <property type="protein sequence ID" value="ABZ07553.1"/>
    <property type="molecule type" value="Genomic_DNA"/>
</dbReference>
<dbReference type="AlphaFoldDB" id="B3T4P4"/>
<gene>
    <name evidence="1" type="ORF">ALOHA_HF4000ANIW137J11ctg1g7</name>
</gene>
<organism evidence="1">
    <name type="scientific">uncultured marine microorganism HF4000_ANIW137J11</name>
    <dbReference type="NCBI Taxonomy" id="455532"/>
    <lineage>
        <taxon>unclassified sequences</taxon>
        <taxon>environmental samples</taxon>
    </lineage>
</organism>
<reference evidence="1" key="1">
    <citation type="journal article" date="2008" name="ISME J.">
        <title>Genomic patterns of recombination, clonal divergence and environment in marine microbial populations.</title>
        <authorList>
            <person name="Konstantinidis K.T."/>
            <person name="Delong E.F."/>
        </authorList>
    </citation>
    <scope>NUCLEOTIDE SEQUENCE</scope>
</reference>